<evidence type="ECO:0000313" key="3">
    <source>
        <dbReference type="Proteomes" id="UP000654482"/>
    </source>
</evidence>
<reference evidence="2" key="1">
    <citation type="submission" date="2020-10" db="EMBL/GenBank/DDBJ databases">
        <authorList>
            <person name="Castelo-Branco R."/>
            <person name="Eusebio N."/>
            <person name="Adriana R."/>
            <person name="Vieira A."/>
            <person name="Brugerolle De Fraissinette N."/>
            <person name="Rezende De Castro R."/>
            <person name="Schneider M.P."/>
            <person name="Vasconcelos V."/>
            <person name="Leao P.N."/>
        </authorList>
    </citation>
    <scope>NUCLEOTIDE SEQUENCE</scope>
    <source>
        <strain evidence="2">LEGE 07157</strain>
    </source>
</reference>
<proteinExistence type="predicted"/>
<dbReference type="InterPro" id="IPR021262">
    <property type="entry name" value="DUF2839"/>
</dbReference>
<accession>A0A8J7ISZ7</accession>
<dbReference type="EMBL" id="JADEWZ010000007">
    <property type="protein sequence ID" value="MBE9115543.1"/>
    <property type="molecule type" value="Genomic_DNA"/>
</dbReference>
<sequence>MGEAKRRKESLGDRYGKEDKILPWVPITKAQGEQFVKWTTKGAWIGIGLVAAFWVVVRIIGPAFGWWTVS</sequence>
<evidence type="ECO:0000256" key="1">
    <source>
        <dbReference type="SAM" id="Phobius"/>
    </source>
</evidence>
<dbReference type="Proteomes" id="UP000654482">
    <property type="component" value="Unassembled WGS sequence"/>
</dbReference>
<keyword evidence="3" id="KW-1185">Reference proteome</keyword>
<keyword evidence="1" id="KW-0812">Transmembrane</keyword>
<dbReference type="RefSeq" id="WP_194028633.1">
    <property type="nucleotide sequence ID" value="NZ_JADEWZ010000007.1"/>
</dbReference>
<dbReference type="AlphaFoldDB" id="A0A8J7ISZ7"/>
<comment type="caution">
    <text evidence="2">The sequence shown here is derived from an EMBL/GenBank/DDBJ whole genome shotgun (WGS) entry which is preliminary data.</text>
</comment>
<protein>
    <submittedName>
        <fullName evidence="2">DUF2839 domain-containing protein</fullName>
    </submittedName>
</protein>
<name>A0A8J7ISZ7_9CYAN</name>
<gene>
    <name evidence="2" type="ORF">IQ249_06490</name>
</gene>
<keyword evidence="1" id="KW-0472">Membrane</keyword>
<organism evidence="2 3">
    <name type="scientific">Lusitaniella coriacea LEGE 07157</name>
    <dbReference type="NCBI Taxonomy" id="945747"/>
    <lineage>
        <taxon>Bacteria</taxon>
        <taxon>Bacillati</taxon>
        <taxon>Cyanobacteriota</taxon>
        <taxon>Cyanophyceae</taxon>
        <taxon>Spirulinales</taxon>
        <taxon>Lusitaniellaceae</taxon>
        <taxon>Lusitaniella</taxon>
    </lineage>
</organism>
<keyword evidence="1" id="KW-1133">Transmembrane helix</keyword>
<feature type="transmembrane region" description="Helical" evidence="1">
    <location>
        <begin position="43"/>
        <end position="67"/>
    </location>
</feature>
<evidence type="ECO:0000313" key="2">
    <source>
        <dbReference type="EMBL" id="MBE9115543.1"/>
    </source>
</evidence>
<dbReference type="Pfam" id="PF10999">
    <property type="entry name" value="DUF2839"/>
    <property type="match status" value="1"/>
</dbReference>